<keyword evidence="5" id="KW-0805">Transcription regulation</keyword>
<dbReference type="InterPro" id="IPR003656">
    <property type="entry name" value="Znf_BED"/>
</dbReference>
<accession>A0A3M7QMK5</accession>
<organism evidence="9 10">
    <name type="scientific">Brachionus plicatilis</name>
    <name type="common">Marine rotifer</name>
    <name type="synonym">Brachionus muelleri</name>
    <dbReference type="NCBI Taxonomy" id="10195"/>
    <lineage>
        <taxon>Eukaryota</taxon>
        <taxon>Metazoa</taxon>
        <taxon>Spiralia</taxon>
        <taxon>Gnathifera</taxon>
        <taxon>Rotifera</taxon>
        <taxon>Eurotatoria</taxon>
        <taxon>Monogononta</taxon>
        <taxon>Pseudotrocha</taxon>
        <taxon>Ploima</taxon>
        <taxon>Brachionidae</taxon>
        <taxon>Brachionus</taxon>
    </lineage>
</organism>
<keyword evidence="7" id="KW-0539">Nucleus</keyword>
<dbReference type="InterPro" id="IPR052035">
    <property type="entry name" value="ZnF_BED_domain_contain"/>
</dbReference>
<dbReference type="AlphaFoldDB" id="A0A3M7QMK5"/>
<dbReference type="EMBL" id="REGN01005726">
    <property type="protein sequence ID" value="RNA12291.1"/>
    <property type="molecule type" value="Genomic_DNA"/>
</dbReference>
<dbReference type="Pfam" id="PF02892">
    <property type="entry name" value="zf-BED"/>
    <property type="match status" value="1"/>
</dbReference>
<dbReference type="OrthoDB" id="1607513at2759"/>
<reference evidence="9 10" key="1">
    <citation type="journal article" date="2018" name="Sci. Rep.">
        <title>Genomic signatures of local adaptation to the degree of environmental predictability in rotifers.</title>
        <authorList>
            <person name="Franch-Gras L."/>
            <person name="Hahn C."/>
            <person name="Garcia-Roger E.M."/>
            <person name="Carmona M.J."/>
            <person name="Serra M."/>
            <person name="Gomez A."/>
        </authorList>
    </citation>
    <scope>NUCLEOTIDE SEQUENCE [LARGE SCALE GENOMIC DNA]</scope>
    <source>
        <strain evidence="9">HYR1</strain>
    </source>
</reference>
<dbReference type="STRING" id="10195.A0A3M7QMK5"/>
<dbReference type="SMART" id="SM00614">
    <property type="entry name" value="ZnF_BED"/>
    <property type="match status" value="1"/>
</dbReference>
<dbReference type="PANTHER" id="PTHR46481">
    <property type="entry name" value="ZINC FINGER BED DOMAIN-CONTAINING PROTEIN 4"/>
    <property type="match status" value="1"/>
</dbReference>
<comment type="caution">
    <text evidence="9">The sequence shown here is derived from an EMBL/GenBank/DDBJ whole genome shotgun (WGS) entry which is preliminary data.</text>
</comment>
<evidence type="ECO:0000256" key="3">
    <source>
        <dbReference type="ARBA" id="ARBA00022771"/>
    </source>
</evidence>
<evidence type="ECO:0000313" key="10">
    <source>
        <dbReference type="Proteomes" id="UP000276133"/>
    </source>
</evidence>
<feature type="domain" description="BED-type" evidence="8">
    <location>
        <begin position="97"/>
        <end position="122"/>
    </location>
</feature>
<dbReference type="InterPro" id="IPR012337">
    <property type="entry name" value="RNaseH-like_sf"/>
</dbReference>
<keyword evidence="3" id="KW-0863">Zinc-finger</keyword>
<evidence type="ECO:0000313" key="9">
    <source>
        <dbReference type="EMBL" id="RNA12291.1"/>
    </source>
</evidence>
<keyword evidence="2" id="KW-0479">Metal-binding</keyword>
<dbReference type="Proteomes" id="UP000276133">
    <property type="component" value="Unassembled WGS sequence"/>
</dbReference>
<dbReference type="SUPFAM" id="SSF53098">
    <property type="entry name" value="Ribonuclease H-like"/>
    <property type="match status" value="1"/>
</dbReference>
<dbReference type="GO" id="GO:0008270">
    <property type="term" value="F:zinc ion binding"/>
    <property type="evidence" value="ECO:0007669"/>
    <property type="project" value="UniProtKB-KW"/>
</dbReference>
<dbReference type="GO" id="GO:0005634">
    <property type="term" value="C:nucleus"/>
    <property type="evidence" value="ECO:0007669"/>
    <property type="project" value="UniProtKB-SubCell"/>
</dbReference>
<comment type="subcellular location">
    <subcellularLocation>
        <location evidence="1">Nucleus</location>
    </subcellularLocation>
</comment>
<keyword evidence="4" id="KW-0862">Zinc</keyword>
<proteinExistence type="predicted"/>
<gene>
    <name evidence="9" type="ORF">BpHYR1_050648</name>
</gene>
<dbReference type="GO" id="GO:0003677">
    <property type="term" value="F:DNA binding"/>
    <property type="evidence" value="ECO:0007669"/>
    <property type="project" value="InterPro"/>
</dbReference>
<sequence>MKSRTKIKYQKNFTSYSILKISSDFLLFQFKFLLNKKKIQIVILSETSTQIECNQSRSFQETPVTTLSGKKRKQYVKKSIVHRHTTKLGEGETAIHNCNYCPTTFSGKSTTNMKSHLINAHNISEIGTNSSDDQTDQFLIQFIISASKSLNASFLLPTRYNLSNTILNEQYQYMVRLIREELLVVQAVAITLDCWTSIQKYPYLGVTCHFFNRSLELCNRTLTICHLLGNHTCENISSVLYNILDEWNILGKIMDLCPTPL</sequence>
<name>A0A3M7QMK5_BRAPC</name>
<keyword evidence="10" id="KW-1185">Reference proteome</keyword>
<dbReference type="PANTHER" id="PTHR46481:SF10">
    <property type="entry name" value="ZINC FINGER BED DOMAIN-CONTAINING PROTEIN 39"/>
    <property type="match status" value="1"/>
</dbReference>
<evidence type="ECO:0000259" key="8">
    <source>
        <dbReference type="Pfam" id="PF02892"/>
    </source>
</evidence>
<evidence type="ECO:0000256" key="6">
    <source>
        <dbReference type="ARBA" id="ARBA00023163"/>
    </source>
</evidence>
<evidence type="ECO:0000256" key="4">
    <source>
        <dbReference type="ARBA" id="ARBA00022833"/>
    </source>
</evidence>
<evidence type="ECO:0000256" key="5">
    <source>
        <dbReference type="ARBA" id="ARBA00023015"/>
    </source>
</evidence>
<evidence type="ECO:0000256" key="1">
    <source>
        <dbReference type="ARBA" id="ARBA00004123"/>
    </source>
</evidence>
<protein>
    <submittedName>
        <fullName evidence="9">Zinc finger BED domain-containing 1-like</fullName>
    </submittedName>
</protein>
<evidence type="ECO:0000256" key="2">
    <source>
        <dbReference type="ARBA" id="ARBA00022723"/>
    </source>
</evidence>
<keyword evidence="6" id="KW-0804">Transcription</keyword>
<evidence type="ECO:0000256" key="7">
    <source>
        <dbReference type="ARBA" id="ARBA00023242"/>
    </source>
</evidence>